<name>A0A0B8ZWC3_BRELN</name>
<evidence type="ECO:0008006" key="3">
    <source>
        <dbReference type="Google" id="ProtNLM"/>
    </source>
</evidence>
<evidence type="ECO:0000313" key="2">
    <source>
        <dbReference type="Proteomes" id="UP000031488"/>
    </source>
</evidence>
<dbReference type="AlphaFoldDB" id="A0A0B8ZWC3"/>
<evidence type="ECO:0000313" key="1">
    <source>
        <dbReference type="EMBL" id="KHS50732.1"/>
    </source>
</evidence>
<reference evidence="1 2" key="1">
    <citation type="submission" date="2014-11" db="EMBL/GenBank/DDBJ databases">
        <title>Draft Genome Sequence of Brevibacterium linens AE038-8.</title>
        <authorList>
            <person name="Maizel D."/>
            <person name="Utturkar S.M."/>
            <person name="Brown S.D."/>
            <person name="Ferrero M."/>
            <person name="Rosen B.P."/>
        </authorList>
    </citation>
    <scope>NUCLEOTIDE SEQUENCE [LARGE SCALE GENOMIC DNA]</scope>
    <source>
        <strain evidence="1 2">AE038-8</strain>
    </source>
</reference>
<accession>A0A0B8ZWC3</accession>
<comment type="caution">
    <text evidence="1">The sequence shown here is derived from an EMBL/GenBank/DDBJ whole genome shotgun (WGS) entry which is preliminary data.</text>
</comment>
<keyword evidence="2" id="KW-1185">Reference proteome</keyword>
<dbReference type="Proteomes" id="UP000031488">
    <property type="component" value="Unassembled WGS sequence"/>
</dbReference>
<protein>
    <recommendedName>
        <fullName evidence="3">Biopolymer transporter Tol</fullName>
    </recommendedName>
</protein>
<proteinExistence type="predicted"/>
<organism evidence="1 2">
    <name type="scientific">Brevibacterium linens</name>
    <dbReference type="NCBI Taxonomy" id="1703"/>
    <lineage>
        <taxon>Bacteria</taxon>
        <taxon>Bacillati</taxon>
        <taxon>Actinomycetota</taxon>
        <taxon>Actinomycetes</taxon>
        <taxon>Micrococcales</taxon>
        <taxon>Brevibacteriaceae</taxon>
        <taxon>Brevibacterium</taxon>
    </lineage>
</organism>
<dbReference type="PATRIC" id="fig|1703.6.peg.2752"/>
<dbReference type="OrthoDB" id="34459at2"/>
<dbReference type="EMBL" id="JTJZ01000022">
    <property type="protein sequence ID" value="KHS50732.1"/>
    <property type="molecule type" value="Genomic_DNA"/>
</dbReference>
<sequence>MSENRDNDDERWLIVKGRRWRRTDPALEPSVIEELKSRLGAARNAVKQAKKRGDGKDLAEARRRVDVAKHGLGERGEYWWEMSLEDRRRRAETALNELR</sequence>
<dbReference type="RefSeq" id="WP_039211479.1">
    <property type="nucleotide sequence ID" value="NZ_JTJZ01000022.1"/>
</dbReference>
<gene>
    <name evidence="1" type="ORF">AE0388_2804</name>
</gene>